<dbReference type="SUPFAM" id="SSF75304">
    <property type="entry name" value="Amidase signature (AS) enzymes"/>
    <property type="match status" value="1"/>
</dbReference>
<comment type="similarity">
    <text evidence="1">Belongs to the amidase family.</text>
</comment>
<keyword evidence="4" id="KW-1185">Reference proteome</keyword>
<protein>
    <submittedName>
        <fullName evidence="3">Amidase</fullName>
    </submittedName>
</protein>
<accession>A0A6L6HQW2</accession>
<feature type="domain" description="Amidase" evidence="2">
    <location>
        <begin position="33"/>
        <end position="447"/>
    </location>
</feature>
<dbReference type="GO" id="GO:0003824">
    <property type="term" value="F:catalytic activity"/>
    <property type="evidence" value="ECO:0007669"/>
    <property type="project" value="InterPro"/>
</dbReference>
<dbReference type="InterPro" id="IPR036928">
    <property type="entry name" value="AS_sf"/>
</dbReference>
<proteinExistence type="inferred from homology"/>
<dbReference type="InterPro" id="IPR000120">
    <property type="entry name" value="Amidase"/>
</dbReference>
<dbReference type="Pfam" id="PF01425">
    <property type="entry name" value="Amidase"/>
    <property type="match status" value="1"/>
</dbReference>
<dbReference type="PANTHER" id="PTHR11895">
    <property type="entry name" value="TRANSAMIDASE"/>
    <property type="match status" value="1"/>
</dbReference>
<dbReference type="Gene3D" id="3.90.1300.10">
    <property type="entry name" value="Amidase signature (AS) domain"/>
    <property type="match status" value="1"/>
</dbReference>
<name>A0A6L6HQW2_9RHOB</name>
<dbReference type="PANTHER" id="PTHR11895:SF7">
    <property type="entry name" value="GLUTAMYL-TRNA(GLN) AMIDOTRANSFERASE SUBUNIT A, MITOCHONDRIAL"/>
    <property type="match status" value="1"/>
</dbReference>
<comment type="caution">
    <text evidence="3">The sequence shown here is derived from an EMBL/GenBank/DDBJ whole genome shotgun (WGS) entry which is preliminary data.</text>
</comment>
<evidence type="ECO:0000256" key="1">
    <source>
        <dbReference type="ARBA" id="ARBA00009199"/>
    </source>
</evidence>
<dbReference type="Proteomes" id="UP000481417">
    <property type="component" value="Unassembled WGS sequence"/>
</dbReference>
<sequence length="476" mass="49513">MTPPERLDATDMAQAVSSGSVAPDHFLRDARTRIAAVNPRLNAVVHDIADAVPAGCAGPFAGVPLPLKNIGIAARGSVMSLGSRLFAGNTCAADNTLAARYRRAGFVFCARTNTPELALSFTAEPALHGPCRNPWDPERTAGGSSGGSAALVAAGVVPIAQSSDGAGSTRVPAAHCGVFGFKPSRMRNPVGPATAEGIAGMATPHAVSRSVRDSARMLDVGAGPDIGDPYAAPHFAGRYEQALKQPPERLRIGLHLAAPEGIETAPDCIAAARHAADLLADLGHEVVELAPPYDNAALKRAWRVIAGVSCAQTVDLAGRAAGMSDPDALLEPVNAEWVAEGRRRTGIEYLAAVQQLHRTSRDMGAYFQGVDVYLSPTTAQIAPRLGHLAGAGLPLDAFYDRFWAHAPLTAVFNASGCPAMSVPLYWTHAGLPVGCQFGAGFGQDALLFRLAAQLEAAQPWAHKVAPLPQAGERVPA</sequence>
<dbReference type="AlphaFoldDB" id="A0A6L6HQW2"/>
<evidence type="ECO:0000259" key="2">
    <source>
        <dbReference type="Pfam" id="PF01425"/>
    </source>
</evidence>
<reference evidence="3 4" key="1">
    <citation type="submission" date="2019-11" db="EMBL/GenBank/DDBJ databases">
        <authorList>
            <person name="Lang L."/>
        </authorList>
    </citation>
    <scope>NUCLEOTIDE SEQUENCE [LARGE SCALE GENOMIC DNA]</scope>
    <source>
        <strain evidence="3 4">YIM 132242</strain>
    </source>
</reference>
<organism evidence="3 4">
    <name type="scientific">Paracoccus lichenicola</name>
    <dbReference type="NCBI Taxonomy" id="2665644"/>
    <lineage>
        <taxon>Bacteria</taxon>
        <taxon>Pseudomonadati</taxon>
        <taxon>Pseudomonadota</taxon>
        <taxon>Alphaproteobacteria</taxon>
        <taxon>Rhodobacterales</taxon>
        <taxon>Paracoccaceae</taxon>
        <taxon>Paracoccus</taxon>
    </lineage>
</organism>
<dbReference type="RefSeq" id="WP_154765634.1">
    <property type="nucleotide sequence ID" value="NZ_WMBT01000010.1"/>
</dbReference>
<evidence type="ECO:0000313" key="4">
    <source>
        <dbReference type="Proteomes" id="UP000481417"/>
    </source>
</evidence>
<gene>
    <name evidence="3" type="ORF">GIY56_14860</name>
</gene>
<evidence type="ECO:0000313" key="3">
    <source>
        <dbReference type="EMBL" id="MTE01566.1"/>
    </source>
</evidence>
<dbReference type="InterPro" id="IPR023631">
    <property type="entry name" value="Amidase_dom"/>
</dbReference>
<dbReference type="EMBL" id="WMBT01000010">
    <property type="protein sequence ID" value="MTE01566.1"/>
    <property type="molecule type" value="Genomic_DNA"/>
</dbReference>